<name>W1XSC2_9ZZZZ</name>
<comment type="caution">
    <text evidence="2">The sequence shown here is derived from an EMBL/GenBank/DDBJ whole genome shotgun (WGS) entry which is preliminary data.</text>
</comment>
<feature type="non-terminal residue" evidence="2">
    <location>
        <position position="1"/>
    </location>
</feature>
<evidence type="ECO:0000313" key="2">
    <source>
        <dbReference type="EMBL" id="ETJ33031.1"/>
    </source>
</evidence>
<dbReference type="InterPro" id="IPR017932">
    <property type="entry name" value="GATase_2_dom"/>
</dbReference>
<dbReference type="InterPro" id="IPR029055">
    <property type="entry name" value="Ntn_hydrolases_N"/>
</dbReference>
<protein>
    <recommendedName>
        <fullName evidence="1">Glutamine amidotransferase type-2 domain-containing protein</fullName>
    </recommendedName>
</protein>
<organism evidence="2">
    <name type="scientific">human gut metagenome</name>
    <dbReference type="NCBI Taxonomy" id="408170"/>
    <lineage>
        <taxon>unclassified sequences</taxon>
        <taxon>metagenomes</taxon>
        <taxon>organismal metagenomes</taxon>
    </lineage>
</organism>
<sequence length="71" mass="7724">AIAFTNGAQLGAMLDRNGLRPSRYTITKDGFVILASETGVLETEPANVEYSGRLEPGKIFMLDLEQGRIIP</sequence>
<evidence type="ECO:0000259" key="1">
    <source>
        <dbReference type="PROSITE" id="PS51278"/>
    </source>
</evidence>
<proteinExistence type="predicted"/>
<dbReference type="PROSITE" id="PS51278">
    <property type="entry name" value="GATASE_TYPE_2"/>
    <property type="match status" value="1"/>
</dbReference>
<gene>
    <name evidence="2" type="ORF">Q604_UNBC12520G0001</name>
</gene>
<dbReference type="SUPFAM" id="SSF56235">
    <property type="entry name" value="N-terminal nucleophile aminohydrolases (Ntn hydrolases)"/>
    <property type="match status" value="1"/>
</dbReference>
<reference evidence="2" key="1">
    <citation type="submission" date="2013-12" db="EMBL/GenBank/DDBJ databases">
        <title>A Varibaculum cambriense genome reconstructed from a premature infant gut community with otherwise low bacterial novelty that shifts toward anaerobic metabolism during the third week of life.</title>
        <authorList>
            <person name="Brown C.T."/>
            <person name="Sharon I."/>
            <person name="Thomas B.C."/>
            <person name="Castelle C.J."/>
            <person name="Morowitz M.J."/>
            <person name="Banfield J.F."/>
        </authorList>
    </citation>
    <scope>NUCLEOTIDE SEQUENCE</scope>
</reference>
<dbReference type="Gene3D" id="3.60.20.10">
    <property type="entry name" value="Glutamine Phosphoribosylpyrophosphate, subunit 1, domain 1"/>
    <property type="match status" value="1"/>
</dbReference>
<feature type="non-terminal residue" evidence="2">
    <location>
        <position position="71"/>
    </location>
</feature>
<dbReference type="AlphaFoldDB" id="W1XSC2"/>
<accession>W1XSC2</accession>
<dbReference type="EMBL" id="AZMM01012520">
    <property type="protein sequence ID" value="ETJ33031.1"/>
    <property type="molecule type" value="Genomic_DNA"/>
</dbReference>
<dbReference type="Pfam" id="PF00310">
    <property type="entry name" value="GATase_2"/>
    <property type="match status" value="1"/>
</dbReference>
<feature type="domain" description="Glutamine amidotransferase type-2" evidence="1">
    <location>
        <begin position="1"/>
        <end position="65"/>
    </location>
</feature>